<dbReference type="Pfam" id="PF06635">
    <property type="entry name" value="T3SS_SCTL"/>
    <property type="match status" value="1"/>
</dbReference>
<gene>
    <name evidence="3" type="ORF">HLB44_09700</name>
</gene>
<sequence length="203" mass="21628">MSFLWWQRGGEARIACDRLVLRAAEVPLLQHALALRDTLERRRDEQVQAITDAIETGRAEGHAAGLAEGRRAAAQELADALVRVAGETQAERTRQRADTAALALQVVRKLLGAFADDAVLLALAATAAAELLPGALPALVVHPQQADALRARLADAAQGEGAPLFEVRADPQCAPDGCRLETEHGSVDVALEAQLARLAEVWT</sequence>
<evidence type="ECO:0000313" key="4">
    <source>
        <dbReference type="Proteomes" id="UP000737171"/>
    </source>
</evidence>
<evidence type="ECO:0000256" key="1">
    <source>
        <dbReference type="ARBA" id="ARBA00022448"/>
    </source>
</evidence>
<dbReference type="PANTHER" id="PTHR34982">
    <property type="entry name" value="YOP PROTEINS TRANSLOCATION PROTEIN L"/>
    <property type="match status" value="1"/>
</dbReference>
<reference evidence="3 4" key="1">
    <citation type="submission" date="2020-05" db="EMBL/GenBank/DDBJ databases">
        <title>Aquincola sp. isolate from soil.</title>
        <authorList>
            <person name="Han J."/>
            <person name="Kim D.-U."/>
        </authorList>
    </citation>
    <scope>NUCLEOTIDE SEQUENCE [LARGE SCALE GENOMIC DNA]</scope>
    <source>
        <strain evidence="3 4">S2</strain>
    </source>
</reference>
<keyword evidence="4" id="KW-1185">Reference proteome</keyword>
<evidence type="ECO:0000313" key="3">
    <source>
        <dbReference type="EMBL" id="NRF67256.1"/>
    </source>
</evidence>
<dbReference type="EMBL" id="JABRWJ010000003">
    <property type="protein sequence ID" value="NRF67256.1"/>
    <property type="molecule type" value="Genomic_DNA"/>
</dbReference>
<name>A0ABX2EF73_9BURK</name>
<dbReference type="RefSeq" id="WP_173122385.1">
    <property type="nucleotide sequence ID" value="NZ_JABRWJ010000003.1"/>
</dbReference>
<dbReference type="InterPro" id="IPR051472">
    <property type="entry name" value="T3SS_Stator/FliH"/>
</dbReference>
<keyword evidence="2" id="KW-0653">Protein transport</keyword>
<protein>
    <recommendedName>
        <fullName evidence="5">Flagellar assembly protein FliH/Type III secretion system HrpE domain-containing protein</fullName>
    </recommendedName>
</protein>
<dbReference type="InterPro" id="IPR010586">
    <property type="entry name" value="T3SS_stator_protein"/>
</dbReference>
<proteinExistence type="predicted"/>
<accession>A0ABX2EF73</accession>
<organism evidence="3 4">
    <name type="scientific">Pseudaquabacterium terrae</name>
    <dbReference type="NCBI Taxonomy" id="2732868"/>
    <lineage>
        <taxon>Bacteria</taxon>
        <taxon>Pseudomonadati</taxon>
        <taxon>Pseudomonadota</taxon>
        <taxon>Betaproteobacteria</taxon>
        <taxon>Burkholderiales</taxon>
        <taxon>Sphaerotilaceae</taxon>
        <taxon>Pseudaquabacterium</taxon>
    </lineage>
</organism>
<keyword evidence="1" id="KW-0813">Transport</keyword>
<evidence type="ECO:0008006" key="5">
    <source>
        <dbReference type="Google" id="ProtNLM"/>
    </source>
</evidence>
<dbReference type="PANTHER" id="PTHR34982:SF1">
    <property type="entry name" value="FLAGELLAR ASSEMBLY PROTEIN FLIH"/>
    <property type="match status" value="1"/>
</dbReference>
<comment type="caution">
    <text evidence="3">The sequence shown here is derived from an EMBL/GenBank/DDBJ whole genome shotgun (WGS) entry which is preliminary data.</text>
</comment>
<evidence type="ECO:0000256" key="2">
    <source>
        <dbReference type="ARBA" id="ARBA00022927"/>
    </source>
</evidence>
<dbReference type="Proteomes" id="UP000737171">
    <property type="component" value="Unassembled WGS sequence"/>
</dbReference>